<dbReference type="Proteomes" id="UP000005359">
    <property type="component" value="Unassembled WGS sequence"/>
</dbReference>
<reference evidence="2 3" key="2">
    <citation type="submission" date="2007-10" db="EMBL/GenBank/DDBJ databases">
        <authorList>
            <person name="Fulton L."/>
            <person name="Clifton S."/>
            <person name="Fulton B."/>
            <person name="Xu J."/>
            <person name="Minx P."/>
            <person name="Pepin K.H."/>
            <person name="Johnson M."/>
            <person name="Thiruvilangam P."/>
            <person name="Bhonagiri V."/>
            <person name="Nash W.E."/>
            <person name="Wang C."/>
            <person name="Mardis E.R."/>
            <person name="Wilson R.K."/>
        </authorList>
    </citation>
    <scope>NUCLEOTIDE SEQUENCE [LARGE SCALE GENOMIC DNA]</scope>
    <source>
        <strain evidence="2 3">ATCC 27755</strain>
    </source>
</reference>
<accession>B0G3P7</accession>
<keyword evidence="1" id="KW-0812">Transmembrane</keyword>
<dbReference type="PaxDb" id="411461-DORFOR_00872"/>
<sequence>MFHLLPLVYAIDFVLLSDFIIRVTTRRFCQIMKETIQFITTGFYALSFLFPCFFAM</sequence>
<keyword evidence="1" id="KW-0472">Membrane</keyword>
<proteinExistence type="predicted"/>
<feature type="transmembrane region" description="Helical" evidence="1">
    <location>
        <begin position="6"/>
        <end position="24"/>
    </location>
</feature>
<protein>
    <submittedName>
        <fullName evidence="2">Uncharacterized protein</fullName>
    </submittedName>
</protein>
<dbReference type="AlphaFoldDB" id="B0G3P7"/>
<reference evidence="2 3" key="1">
    <citation type="submission" date="2007-10" db="EMBL/GenBank/DDBJ databases">
        <title>Draft genome sequence of Dorea formicigenerans(ATCC 27755).</title>
        <authorList>
            <person name="Sudarsanam P."/>
            <person name="Ley R."/>
            <person name="Guruge J."/>
            <person name="Turnbaugh P.J."/>
            <person name="Mahowald M."/>
            <person name="Liep D."/>
            <person name="Gordon J."/>
        </authorList>
    </citation>
    <scope>NUCLEOTIDE SEQUENCE [LARGE SCALE GENOMIC DNA]</scope>
    <source>
        <strain evidence="2 3">ATCC 27755</strain>
    </source>
</reference>
<evidence type="ECO:0000256" key="1">
    <source>
        <dbReference type="SAM" id="Phobius"/>
    </source>
</evidence>
<comment type="caution">
    <text evidence="2">The sequence shown here is derived from an EMBL/GenBank/DDBJ whole genome shotgun (WGS) entry which is preliminary data.</text>
</comment>
<evidence type="ECO:0000313" key="2">
    <source>
        <dbReference type="EMBL" id="EDR47790.1"/>
    </source>
</evidence>
<name>B0G3P7_9FIRM</name>
<organism evidence="2 3">
    <name type="scientific">Dorea formicigenerans ATCC 27755</name>
    <dbReference type="NCBI Taxonomy" id="411461"/>
    <lineage>
        <taxon>Bacteria</taxon>
        <taxon>Bacillati</taxon>
        <taxon>Bacillota</taxon>
        <taxon>Clostridia</taxon>
        <taxon>Lachnospirales</taxon>
        <taxon>Lachnospiraceae</taxon>
        <taxon>Dorea</taxon>
    </lineage>
</organism>
<dbReference type="EMBL" id="AAXA02000010">
    <property type="protein sequence ID" value="EDR47790.1"/>
    <property type="molecule type" value="Genomic_DNA"/>
</dbReference>
<feature type="transmembrane region" description="Helical" evidence="1">
    <location>
        <begin position="36"/>
        <end position="55"/>
    </location>
</feature>
<evidence type="ECO:0000313" key="3">
    <source>
        <dbReference type="Proteomes" id="UP000005359"/>
    </source>
</evidence>
<gene>
    <name evidence="2" type="ORF">DORFOR_00872</name>
</gene>
<keyword evidence="1" id="KW-1133">Transmembrane helix</keyword>